<organism evidence="1 2">
    <name type="scientific">Rodentibacter caecimuris</name>
    <dbReference type="NCBI Taxonomy" id="1796644"/>
    <lineage>
        <taxon>Bacteria</taxon>
        <taxon>Pseudomonadati</taxon>
        <taxon>Pseudomonadota</taxon>
        <taxon>Gammaproteobacteria</taxon>
        <taxon>Pasteurellales</taxon>
        <taxon>Pasteurellaceae</taxon>
        <taxon>Rodentibacter</taxon>
    </lineage>
</organism>
<evidence type="ECO:0000313" key="2">
    <source>
        <dbReference type="Proteomes" id="UP000188820"/>
    </source>
</evidence>
<dbReference type="PANTHER" id="PTHR30441">
    <property type="entry name" value="DUF748 DOMAIN-CONTAINING PROTEIN"/>
    <property type="match status" value="1"/>
</dbReference>
<comment type="caution">
    <text evidence="1">The sequence shown here is derived from an EMBL/GenBank/DDBJ whole genome shotgun (WGS) entry which is preliminary data.</text>
</comment>
<dbReference type="PANTHER" id="PTHR30441:SF8">
    <property type="entry name" value="DUF748 DOMAIN-CONTAINING PROTEIN"/>
    <property type="match status" value="1"/>
</dbReference>
<keyword evidence="2" id="KW-1185">Reference proteome</keyword>
<name>A0ABX3KW31_9PAST</name>
<dbReference type="InterPro" id="IPR052894">
    <property type="entry name" value="AsmA-related"/>
</dbReference>
<protein>
    <recommendedName>
        <fullName evidence="3">AsmA-like C-terminal domain-containing protein</fullName>
    </recommendedName>
</protein>
<dbReference type="Proteomes" id="UP000188820">
    <property type="component" value="Unassembled WGS sequence"/>
</dbReference>
<accession>A0ABX3KW31</accession>
<sequence>MFKKIAIGLLIAITAIFLFGYIKLQQLQHNLSEKLVQQDIQFQQLNVNFLPKPIITLAKLQYSNVNAEQAEIRFNLFPLFPLMNVESIQLKEINLKSIKFNEKSNNTADISAKFSDFTLDNIRNKSITFSGTNEIHIKLAKPLYAQHRSFDVFFKKGKIEKNQQYYHFILDHTELNQQPLGYIEGNADFSISEPIIYSKINGYNCQSPCSAQFYLAWNKNRRSVLNFSGNGFPLKQILALLRFPETLTGTADFNLHLAFDQSTMPTGYFRFNARNGELLGLNLIELVGQYLPVNYDQENLKNKSLNTRYKQFNTELSLQDNKLQVDKIQLKTTALYADGKGYADLLTMQCQANLTLSAVNLNYEKIALPIQFFGNCYSPQYKIDFNRNFRQDLKDLIKQKFK</sequence>
<gene>
    <name evidence="1" type="ORF">BKG89_10050</name>
</gene>
<dbReference type="RefSeq" id="WP_077464570.1">
    <property type="nucleotide sequence ID" value="NZ_MLAA01000046.1"/>
</dbReference>
<proteinExistence type="predicted"/>
<reference evidence="1 2" key="1">
    <citation type="submission" date="2016-10" db="EMBL/GenBank/DDBJ databases">
        <title>Rodentibacter gen. nov. and new species.</title>
        <authorList>
            <person name="Christensen H."/>
        </authorList>
    </citation>
    <scope>NUCLEOTIDE SEQUENCE [LARGE SCALE GENOMIC DNA]</scope>
    <source>
        <strain evidence="1 2">1998236014</strain>
    </source>
</reference>
<dbReference type="EMBL" id="MLAA01000046">
    <property type="protein sequence ID" value="OOF67219.1"/>
    <property type="molecule type" value="Genomic_DNA"/>
</dbReference>
<evidence type="ECO:0008006" key="3">
    <source>
        <dbReference type="Google" id="ProtNLM"/>
    </source>
</evidence>
<evidence type="ECO:0000313" key="1">
    <source>
        <dbReference type="EMBL" id="OOF67219.1"/>
    </source>
</evidence>